<reference evidence="1 2" key="2">
    <citation type="journal article" date="2016" name="ISME J.">
        <title>Characterization of the first cultured representative of Verrucomicrobia subdivision 5 indicates the proposal of a novel phylum.</title>
        <authorList>
            <person name="Spring S."/>
            <person name="Bunk B."/>
            <person name="Sproer C."/>
            <person name="Schumann P."/>
            <person name="Rohde M."/>
            <person name="Tindall B.J."/>
            <person name="Klenk H.P."/>
        </authorList>
    </citation>
    <scope>NUCLEOTIDE SEQUENCE [LARGE SCALE GENOMIC DNA]</scope>
    <source>
        <strain evidence="1 2">L21-Fru-AB</strain>
    </source>
</reference>
<dbReference type="AlphaFoldDB" id="A0A0G3EFG3"/>
<gene>
    <name evidence="1" type="ORF">L21SP4_00879</name>
</gene>
<dbReference type="Proteomes" id="UP000035268">
    <property type="component" value="Chromosome"/>
</dbReference>
<sequence length="76" mass="8611">MKVKTSITLSGEVLGMIDKHHAEFRSRSEFLERAARAFLAHLAKTEAERRDLEIINRNADELNAEAEDVLAYQVAL</sequence>
<evidence type="ECO:0008006" key="3">
    <source>
        <dbReference type="Google" id="ProtNLM"/>
    </source>
</evidence>
<protein>
    <recommendedName>
        <fullName evidence="3">Ribbon-helix-helix protein CopG domain-containing protein</fullName>
    </recommendedName>
</protein>
<evidence type="ECO:0000313" key="2">
    <source>
        <dbReference type="Proteomes" id="UP000035268"/>
    </source>
</evidence>
<keyword evidence="2" id="KW-1185">Reference proteome</keyword>
<proteinExistence type="predicted"/>
<organism evidence="1 2">
    <name type="scientific">Kiritimatiella glycovorans</name>
    <dbReference type="NCBI Taxonomy" id="1307763"/>
    <lineage>
        <taxon>Bacteria</taxon>
        <taxon>Pseudomonadati</taxon>
        <taxon>Kiritimatiellota</taxon>
        <taxon>Kiritimatiellia</taxon>
        <taxon>Kiritimatiellales</taxon>
        <taxon>Kiritimatiellaceae</taxon>
        <taxon>Kiritimatiella</taxon>
    </lineage>
</organism>
<accession>A0A0G3EFG3</accession>
<dbReference type="EMBL" id="CP010904">
    <property type="protein sequence ID" value="AKJ64142.1"/>
    <property type="molecule type" value="Genomic_DNA"/>
</dbReference>
<reference evidence="2" key="1">
    <citation type="submission" date="2015-02" db="EMBL/GenBank/DDBJ databases">
        <title>Description and complete genome sequence of the first cultured representative of the subdivision 5 of the Verrucomicrobia phylum.</title>
        <authorList>
            <person name="Spring S."/>
            <person name="Bunk B."/>
            <person name="Sproer C."/>
            <person name="Klenk H.-P."/>
        </authorList>
    </citation>
    <scope>NUCLEOTIDE SEQUENCE [LARGE SCALE GENOMIC DNA]</scope>
    <source>
        <strain evidence="2">L21-Fru-AB</strain>
    </source>
</reference>
<dbReference type="KEGG" id="vbl:L21SP4_00879"/>
<evidence type="ECO:0000313" key="1">
    <source>
        <dbReference type="EMBL" id="AKJ64142.1"/>
    </source>
</evidence>
<name>A0A0G3EFG3_9BACT</name>